<feature type="domain" description="Prolyl 4-hydroxylase alpha subunit Fe(2+) 2OG dioxygenase" evidence="2">
    <location>
        <begin position="159"/>
        <end position="225"/>
    </location>
</feature>
<protein>
    <recommendedName>
        <fullName evidence="2">Prolyl 4-hydroxylase alpha subunit Fe(2+) 2OG dioxygenase domain-containing protein</fullName>
    </recommendedName>
</protein>
<dbReference type="Gene3D" id="2.60.120.620">
    <property type="entry name" value="q2cbj1_9rhob like domain"/>
    <property type="match status" value="1"/>
</dbReference>
<organism evidence="3">
    <name type="scientific">Chrysotila carterae</name>
    <name type="common">Marine alga</name>
    <name type="synonym">Syracosphaera carterae</name>
    <dbReference type="NCBI Taxonomy" id="13221"/>
    <lineage>
        <taxon>Eukaryota</taxon>
        <taxon>Haptista</taxon>
        <taxon>Haptophyta</taxon>
        <taxon>Prymnesiophyceae</taxon>
        <taxon>Isochrysidales</taxon>
        <taxon>Isochrysidaceae</taxon>
        <taxon>Chrysotila</taxon>
    </lineage>
</organism>
<accession>A0A7S4EUS2</accession>
<name>A0A7S4EUS2_CHRCT</name>
<dbReference type="EMBL" id="HBIZ01009611">
    <property type="protein sequence ID" value="CAE0753056.1"/>
    <property type="molecule type" value="Transcribed_RNA"/>
</dbReference>
<sequence>MGGVFSSGAGEALLGVPRAGQLACYSITHAQQCGGDGGSGDDGGDGSGAALAGTDSKGARYKAHRDGIGRMCMQALMFPGTYMREVTAVLYIAPELEDWQHRDERMSVPQVVVYRRSVAAADSSPSSLAPSVDESAIPNGCSNAPVSSDPITSVCATSKERGRPGSLILYMGAEWSDDTGETATALVDIQPVGGTLVLFDSRTVLHEVLPHAECAADRVALTIWIGGAYSIRSLLANWRERALRLLQSAVHG</sequence>
<reference evidence="3" key="1">
    <citation type="submission" date="2021-01" db="EMBL/GenBank/DDBJ databases">
        <authorList>
            <person name="Corre E."/>
            <person name="Pelletier E."/>
            <person name="Niang G."/>
            <person name="Scheremetjew M."/>
            <person name="Finn R."/>
            <person name="Kale V."/>
            <person name="Holt S."/>
            <person name="Cochrane G."/>
            <person name="Meng A."/>
            <person name="Brown T."/>
            <person name="Cohen L."/>
        </authorList>
    </citation>
    <scope>NUCLEOTIDE SEQUENCE</scope>
    <source>
        <strain evidence="3">CCMP645</strain>
    </source>
</reference>
<evidence type="ECO:0000313" key="3">
    <source>
        <dbReference type="EMBL" id="CAE0753056.1"/>
    </source>
</evidence>
<gene>
    <name evidence="3" type="ORF">PCAR00345_LOCUS5643</name>
</gene>
<proteinExistence type="predicted"/>
<feature type="region of interest" description="Disordered" evidence="1">
    <location>
        <begin position="34"/>
        <end position="56"/>
    </location>
</feature>
<dbReference type="InterPro" id="IPR044862">
    <property type="entry name" value="Pro_4_hyd_alph_FE2OG_OXY"/>
</dbReference>
<evidence type="ECO:0000259" key="2">
    <source>
        <dbReference type="Pfam" id="PF13640"/>
    </source>
</evidence>
<feature type="compositionally biased region" description="Gly residues" evidence="1">
    <location>
        <begin position="34"/>
        <end position="47"/>
    </location>
</feature>
<dbReference type="AlphaFoldDB" id="A0A7S4EUS2"/>
<evidence type="ECO:0000256" key="1">
    <source>
        <dbReference type="SAM" id="MobiDB-lite"/>
    </source>
</evidence>
<dbReference type="Pfam" id="PF13640">
    <property type="entry name" value="2OG-FeII_Oxy_3"/>
    <property type="match status" value="1"/>
</dbReference>